<dbReference type="InterPro" id="IPR036920">
    <property type="entry name" value="Ribosomal_uL16_sf"/>
</dbReference>
<evidence type="ECO:0000256" key="4">
    <source>
        <dbReference type="ARBA" id="ARBA00023274"/>
    </source>
</evidence>
<evidence type="ECO:0000256" key="3">
    <source>
        <dbReference type="ARBA" id="ARBA00022980"/>
    </source>
</evidence>
<reference evidence="8" key="1">
    <citation type="submission" date="2017-09" db="EMBL/GenBank/DDBJ databases">
        <title>Depth-based differentiation of microbial function through sediment-hosted aquifers and enrichment of novel symbionts in the deep terrestrial subsurface.</title>
        <authorList>
            <person name="Probst A.J."/>
            <person name="Ladd B."/>
            <person name="Jarett J.K."/>
            <person name="Geller-Mcgrath D.E."/>
            <person name="Sieber C.M.K."/>
            <person name="Emerson J.B."/>
            <person name="Anantharaman K."/>
            <person name="Thomas B.C."/>
            <person name="Malmstrom R."/>
            <person name="Stieglmeier M."/>
            <person name="Klingl A."/>
            <person name="Woyke T."/>
            <person name="Ryan C.M."/>
            <person name="Banfield J.F."/>
        </authorList>
    </citation>
    <scope>NUCLEOTIDE SEQUENCE [LARGE SCALE GENOMIC DNA]</scope>
</reference>
<evidence type="ECO:0000256" key="1">
    <source>
        <dbReference type="ARBA" id="ARBA00008931"/>
    </source>
</evidence>
<dbReference type="GO" id="GO:0019843">
    <property type="term" value="F:rRNA binding"/>
    <property type="evidence" value="ECO:0007669"/>
    <property type="project" value="UniProtKB-KW"/>
</dbReference>
<dbReference type="SUPFAM" id="SSF54686">
    <property type="entry name" value="Ribosomal protein L16p/L10e"/>
    <property type="match status" value="1"/>
</dbReference>
<organism evidence="7 8">
    <name type="scientific">Candidatus Shapirobacteria bacterium CG08_land_8_20_14_0_20_39_18</name>
    <dbReference type="NCBI Taxonomy" id="1974883"/>
    <lineage>
        <taxon>Bacteria</taxon>
        <taxon>Candidatus Shapironibacteriota</taxon>
    </lineage>
</organism>
<keyword evidence="6" id="KW-0699">rRNA-binding</keyword>
<dbReference type="PANTHER" id="PTHR12220:SF13">
    <property type="entry name" value="LARGE RIBOSOMAL SUBUNIT PROTEIN UL16M"/>
    <property type="match status" value="1"/>
</dbReference>
<keyword evidence="4 5" id="KW-0687">Ribonucleoprotein</keyword>
<evidence type="ECO:0000313" key="7">
    <source>
        <dbReference type="EMBL" id="PIU03232.1"/>
    </source>
</evidence>
<dbReference type="GO" id="GO:0003735">
    <property type="term" value="F:structural constituent of ribosome"/>
    <property type="evidence" value="ECO:0007669"/>
    <property type="project" value="InterPro"/>
</dbReference>
<dbReference type="InterPro" id="IPR016180">
    <property type="entry name" value="Ribosomal_uL16_dom"/>
</dbReference>
<comment type="caution">
    <text evidence="7">The sequence shown here is derived from an EMBL/GenBank/DDBJ whole genome shotgun (WGS) entry which is preliminary data.</text>
</comment>
<proteinExistence type="inferred from homology"/>
<evidence type="ECO:0000256" key="6">
    <source>
        <dbReference type="RuleBase" id="RU004414"/>
    </source>
</evidence>
<accession>A0A2M6XC42</accession>
<dbReference type="NCBIfam" id="TIGR01164">
    <property type="entry name" value="rplP_bact"/>
    <property type="match status" value="1"/>
</dbReference>
<dbReference type="AlphaFoldDB" id="A0A2M6XC42"/>
<comment type="similarity">
    <text evidence="1 5">Belongs to the universal ribosomal protein uL16 family.</text>
</comment>
<dbReference type="GO" id="GO:0022625">
    <property type="term" value="C:cytosolic large ribosomal subunit"/>
    <property type="evidence" value="ECO:0007669"/>
    <property type="project" value="TreeGrafter"/>
</dbReference>
<evidence type="ECO:0000313" key="8">
    <source>
        <dbReference type="Proteomes" id="UP000228996"/>
    </source>
</evidence>
<evidence type="ECO:0000256" key="2">
    <source>
        <dbReference type="ARBA" id="ARBA00022555"/>
    </source>
</evidence>
<keyword evidence="2 6" id="KW-0820">tRNA-binding</keyword>
<dbReference type="Proteomes" id="UP000228996">
    <property type="component" value="Unassembled WGS sequence"/>
</dbReference>
<dbReference type="InterPro" id="IPR000114">
    <property type="entry name" value="Ribosomal_uL16_bact-type"/>
</dbReference>
<dbReference type="Gene3D" id="3.90.1170.10">
    <property type="entry name" value="Ribosomal protein L10e/L16"/>
    <property type="match status" value="1"/>
</dbReference>
<dbReference type="GO" id="GO:0006412">
    <property type="term" value="P:translation"/>
    <property type="evidence" value="ECO:0007669"/>
    <property type="project" value="InterPro"/>
</dbReference>
<evidence type="ECO:0000256" key="5">
    <source>
        <dbReference type="RuleBase" id="RU004413"/>
    </source>
</evidence>
<dbReference type="Pfam" id="PF00252">
    <property type="entry name" value="Ribosomal_L16"/>
    <property type="match status" value="1"/>
</dbReference>
<comment type="subunit">
    <text evidence="6">Part of the 50S ribosomal subunit.</text>
</comment>
<sequence>MLQPKKQLFRKQFRGSAKTISERGSKLAFGEFGLKSEGRSWVTAVQLEAARRSIIFFTKKGGRVWTRVFPDKPFSKKAAGTRMGGGKGDIAGYVVPIVPGKILFEIGGVTRELAKLAMTRAGQKLPIKTSFVAKE</sequence>
<dbReference type="PRINTS" id="PR00060">
    <property type="entry name" value="RIBOSOMALL16"/>
</dbReference>
<dbReference type="PANTHER" id="PTHR12220">
    <property type="entry name" value="50S/60S RIBOSOMAL PROTEIN L16"/>
    <property type="match status" value="1"/>
</dbReference>
<dbReference type="GO" id="GO:0000049">
    <property type="term" value="F:tRNA binding"/>
    <property type="evidence" value="ECO:0007669"/>
    <property type="project" value="UniProtKB-KW"/>
</dbReference>
<dbReference type="CDD" id="cd01433">
    <property type="entry name" value="Ribosomal_L16_L10e"/>
    <property type="match status" value="1"/>
</dbReference>
<keyword evidence="3 5" id="KW-0689">Ribosomal protein</keyword>
<name>A0A2M6XC42_9BACT</name>
<dbReference type="EMBL" id="PEYO01000020">
    <property type="protein sequence ID" value="PIU03232.1"/>
    <property type="molecule type" value="Genomic_DNA"/>
</dbReference>
<comment type="function">
    <text evidence="6">Binds 23S rRNA and is also seen to make contacts with the A and possibly P site tRNAs.</text>
</comment>
<gene>
    <name evidence="7" type="ORF">COT44_04155</name>
</gene>
<keyword evidence="6" id="KW-0694">RNA-binding</keyword>
<dbReference type="FunFam" id="3.90.1170.10:FF:000001">
    <property type="entry name" value="50S ribosomal protein L16"/>
    <property type="match status" value="1"/>
</dbReference>
<dbReference type="InterPro" id="IPR047873">
    <property type="entry name" value="Ribosomal_uL16"/>
</dbReference>
<protein>
    <recommendedName>
        <fullName evidence="6">50S ribosomal protein L16</fullName>
    </recommendedName>
</protein>